<name>A0A918CUN0_9ACTN</name>
<dbReference type="EMBL" id="BMML01000018">
    <property type="protein sequence ID" value="GGN29887.1"/>
    <property type="molecule type" value="Genomic_DNA"/>
</dbReference>
<gene>
    <name evidence="2" type="ORF">GCM10011578_066590</name>
</gene>
<reference evidence="2" key="2">
    <citation type="submission" date="2020-09" db="EMBL/GenBank/DDBJ databases">
        <authorList>
            <person name="Sun Q."/>
            <person name="Zhou Y."/>
        </authorList>
    </citation>
    <scope>NUCLEOTIDE SEQUENCE</scope>
    <source>
        <strain evidence="2">CGMCC 4.7110</strain>
    </source>
</reference>
<dbReference type="AlphaFoldDB" id="A0A918CUN0"/>
<organism evidence="2 3">
    <name type="scientific">Streptomyces fuscichromogenes</name>
    <dbReference type="NCBI Taxonomy" id="1324013"/>
    <lineage>
        <taxon>Bacteria</taxon>
        <taxon>Bacillati</taxon>
        <taxon>Actinomycetota</taxon>
        <taxon>Actinomycetes</taxon>
        <taxon>Kitasatosporales</taxon>
        <taxon>Streptomycetaceae</taxon>
        <taxon>Streptomyces</taxon>
    </lineage>
</organism>
<proteinExistence type="predicted"/>
<evidence type="ECO:0000256" key="1">
    <source>
        <dbReference type="SAM" id="MobiDB-lite"/>
    </source>
</evidence>
<protein>
    <submittedName>
        <fullName evidence="2">Uncharacterized protein</fullName>
    </submittedName>
</protein>
<feature type="region of interest" description="Disordered" evidence="1">
    <location>
        <begin position="64"/>
        <end position="83"/>
    </location>
</feature>
<dbReference type="Proteomes" id="UP000653411">
    <property type="component" value="Unassembled WGS sequence"/>
</dbReference>
<keyword evidence="3" id="KW-1185">Reference proteome</keyword>
<comment type="caution">
    <text evidence="2">The sequence shown here is derived from an EMBL/GenBank/DDBJ whole genome shotgun (WGS) entry which is preliminary data.</text>
</comment>
<evidence type="ECO:0000313" key="3">
    <source>
        <dbReference type="Proteomes" id="UP000653411"/>
    </source>
</evidence>
<sequence length="83" mass="8351">MMNHQGGDRVDAFERDFTVAHRAASSDNLQCLAGVRERQARHGDGFQATDLVAAVGGTAPAPARCAAPGTAAGAPGHSAALAP</sequence>
<reference evidence="2" key="1">
    <citation type="journal article" date="2014" name="Int. J. Syst. Evol. Microbiol.">
        <title>Complete genome sequence of Corynebacterium casei LMG S-19264T (=DSM 44701T), isolated from a smear-ripened cheese.</title>
        <authorList>
            <consortium name="US DOE Joint Genome Institute (JGI-PGF)"/>
            <person name="Walter F."/>
            <person name="Albersmeier A."/>
            <person name="Kalinowski J."/>
            <person name="Ruckert C."/>
        </authorList>
    </citation>
    <scope>NUCLEOTIDE SEQUENCE</scope>
    <source>
        <strain evidence="2">CGMCC 4.7110</strain>
    </source>
</reference>
<accession>A0A918CUN0</accession>
<evidence type="ECO:0000313" key="2">
    <source>
        <dbReference type="EMBL" id="GGN29887.1"/>
    </source>
</evidence>